<evidence type="ECO:0000256" key="4">
    <source>
        <dbReference type="RuleBase" id="RU368036"/>
    </source>
</evidence>
<comment type="catalytic activity">
    <reaction evidence="3 4">
        <text>an N-terminal (5-L-glutamyl)-[peptide] + an alpha-amino acid = 5-L-glutamyl amino acid + an N-terminal L-alpha-aminoacyl-[peptide]</text>
        <dbReference type="Rhea" id="RHEA:23904"/>
        <dbReference type="Rhea" id="RHEA-COMP:9780"/>
        <dbReference type="Rhea" id="RHEA-COMP:9795"/>
        <dbReference type="ChEBI" id="CHEBI:77644"/>
        <dbReference type="ChEBI" id="CHEBI:78597"/>
        <dbReference type="ChEBI" id="CHEBI:78599"/>
        <dbReference type="ChEBI" id="CHEBI:78608"/>
        <dbReference type="EC" id="2.3.2.2"/>
    </reaction>
</comment>
<comment type="pathway">
    <text evidence="4">Sulfur metabolism; glutathione metabolism.</text>
</comment>
<dbReference type="Gene3D" id="1.10.246.130">
    <property type="match status" value="1"/>
</dbReference>
<dbReference type="EMBL" id="BSDE01000004">
    <property type="protein sequence ID" value="GLH73968.1"/>
    <property type="molecule type" value="Genomic_DNA"/>
</dbReference>
<evidence type="ECO:0000256" key="3">
    <source>
        <dbReference type="ARBA" id="ARBA00047417"/>
    </source>
</evidence>
<comment type="similarity">
    <text evidence="4">Belongs to the gamma-glutamyltransferase family.</text>
</comment>
<evidence type="ECO:0000256" key="1">
    <source>
        <dbReference type="ARBA" id="ARBA00001049"/>
    </source>
</evidence>
<comment type="catalytic activity">
    <reaction evidence="2 4">
        <text>glutathione + H2O = L-cysteinylglycine + L-glutamate</text>
        <dbReference type="Rhea" id="RHEA:28807"/>
        <dbReference type="ChEBI" id="CHEBI:15377"/>
        <dbReference type="ChEBI" id="CHEBI:29985"/>
        <dbReference type="ChEBI" id="CHEBI:57925"/>
        <dbReference type="ChEBI" id="CHEBI:61694"/>
        <dbReference type="EC" id="3.4.19.13"/>
    </reaction>
</comment>
<dbReference type="InterPro" id="IPR029055">
    <property type="entry name" value="Ntn_hydrolases_N"/>
</dbReference>
<dbReference type="SUPFAM" id="SSF56235">
    <property type="entry name" value="N-terminal nucleophile aminohydrolases (Ntn hydrolases)"/>
    <property type="match status" value="1"/>
</dbReference>
<feature type="chain" id="PRO_5045907025" description="Glutathione hydrolase proenzyme" evidence="6">
    <location>
        <begin position="25"/>
        <end position="570"/>
    </location>
</feature>
<name>A0ABQ5QHC8_9BACT</name>
<dbReference type="NCBIfam" id="TIGR00066">
    <property type="entry name" value="g_glut_trans"/>
    <property type="match status" value="1"/>
</dbReference>
<feature type="signal peptide" evidence="6">
    <location>
        <begin position="1"/>
        <end position="24"/>
    </location>
</feature>
<proteinExistence type="inferred from homology"/>
<keyword evidence="4" id="KW-0378">Hydrolase</keyword>
<gene>
    <name evidence="7" type="primary">ggt</name>
    <name evidence="7" type="ORF">GETHLI_24700</name>
</gene>
<keyword evidence="6" id="KW-0732">Signal</keyword>
<dbReference type="EC" id="3.4.19.13" evidence="4"/>
<dbReference type="InterPro" id="IPR000101">
    <property type="entry name" value="GGT_peptidase"/>
</dbReference>
<evidence type="ECO:0000313" key="7">
    <source>
        <dbReference type="EMBL" id="GLH73968.1"/>
    </source>
</evidence>
<feature type="region of interest" description="Disordered" evidence="5">
    <location>
        <begin position="488"/>
        <end position="511"/>
    </location>
</feature>
<protein>
    <recommendedName>
        <fullName evidence="4">Glutathione hydrolase proenzyme</fullName>
        <ecNumber evidence="4">2.3.2.2</ecNumber>
        <ecNumber evidence="4">3.4.19.13</ecNumber>
    </recommendedName>
    <component>
        <recommendedName>
            <fullName evidence="4">Glutathione hydrolase large chain</fullName>
        </recommendedName>
    </component>
    <component>
        <recommendedName>
            <fullName evidence="4">Glutathione hydrolase small chain</fullName>
        </recommendedName>
    </component>
</protein>
<evidence type="ECO:0000313" key="8">
    <source>
        <dbReference type="Proteomes" id="UP001165069"/>
    </source>
</evidence>
<evidence type="ECO:0000256" key="5">
    <source>
        <dbReference type="SAM" id="MobiDB-lite"/>
    </source>
</evidence>
<reference evidence="7 8" key="1">
    <citation type="journal article" date="2023" name="Antonie Van Leeuwenhoek">
        <title>Mesoterricola silvestris gen. nov., sp. nov., Mesoterricola sediminis sp. nov., Geothrix oryzae sp. nov., Geothrix edaphica sp. nov., Geothrix rubra sp. nov., and Geothrix limicola sp. nov., six novel members of Acidobacteriota isolated from soils.</title>
        <authorList>
            <person name="Itoh H."/>
            <person name="Sugisawa Y."/>
            <person name="Mise K."/>
            <person name="Xu Z."/>
            <person name="Kuniyasu M."/>
            <person name="Ushijima N."/>
            <person name="Kawano K."/>
            <person name="Kobayashi E."/>
            <person name="Shiratori Y."/>
            <person name="Masuda Y."/>
            <person name="Senoo K."/>
        </authorList>
    </citation>
    <scope>NUCLEOTIDE SEQUENCE [LARGE SCALE GENOMIC DNA]</scope>
    <source>
        <strain evidence="7 8">Red804</strain>
    </source>
</reference>
<keyword evidence="8" id="KW-1185">Reference proteome</keyword>
<comment type="subunit">
    <text evidence="4">This enzyme consists of two polypeptide chains, which are synthesized in precursor form from a single polypeptide.</text>
</comment>
<dbReference type="Gene3D" id="3.60.20.40">
    <property type="match status" value="1"/>
</dbReference>
<dbReference type="InterPro" id="IPR052896">
    <property type="entry name" value="GGT-like_enzyme"/>
</dbReference>
<sequence length="570" mass="61945">MRTPTACLALALAFQPLVFQPLSAGDRVTGRAFATRSEVAAQHGMACTSQALVTQVALDILKQGGSAVDAAIAADATLGLMEPTGSGMGGDLYAMVWDAKTKQLRGLNGSGRSPKSLSLDHFRKLGLKHIPPHGPLPVSVPGCVDAWFELHRKFGRLPMAQVLAPAIRYAREGFPVSELVAYYWERSVPVLGRFPGFLETYTVDGKRAPRSGEVFRNPRLANTLELVAKEGRDAFYKGEIARKIDAYMKAQGGFLSYEDLAAHHSDWVEPVSVNYRGYDVWELPPNGQGIAALQMLNILEGYDFSKIPFGSPRHVHLFTEAKKLAFEDRAKFYADAAYMKVPLAWLLSKDYAAQRRALINESRAARRLEAGHPPLKEGDTIYLTTADGEGNMVSLIQSNYRGMGSGMTPGDLGFCLQDRGELFNLEDGNANSYAPGKRPFHTIIPGFITKNGAPFLSYGVMGGEFQPIGHAQVVMNLIDFGMNAQEAGDAPRISHDGSPEPTGEAGKLPGTVQLESGFPYETVRALMDMGHGVGWMLGGYGGYQAIRWDPVQKVYFGASESRKDGQAAGY</sequence>
<dbReference type="PANTHER" id="PTHR43881:SF1">
    <property type="entry name" value="GAMMA-GLUTAMYLTRANSPEPTIDASE (AFU_ORTHOLOGUE AFUA_4G13580)"/>
    <property type="match status" value="1"/>
</dbReference>
<keyword evidence="4" id="KW-0317">Glutathione biosynthesis</keyword>
<keyword evidence="4" id="KW-0012">Acyltransferase</keyword>
<keyword evidence="4" id="KW-0808">Transferase</keyword>
<dbReference type="EC" id="2.3.2.2" evidence="4"/>
<comment type="PTM">
    <text evidence="4">Cleaved by autocatalysis into a large and a small subunit.</text>
</comment>
<comment type="caution">
    <text evidence="7">The sequence shown here is derived from an EMBL/GenBank/DDBJ whole genome shotgun (WGS) entry which is preliminary data.</text>
</comment>
<keyword evidence="4" id="KW-0865">Zymogen</keyword>
<accession>A0ABQ5QHC8</accession>
<evidence type="ECO:0000256" key="6">
    <source>
        <dbReference type="SAM" id="SignalP"/>
    </source>
</evidence>
<dbReference type="InterPro" id="IPR043137">
    <property type="entry name" value="GGT_ssub_C"/>
</dbReference>
<dbReference type="InterPro" id="IPR043138">
    <property type="entry name" value="GGT_lsub"/>
</dbReference>
<dbReference type="RefSeq" id="WP_285575736.1">
    <property type="nucleotide sequence ID" value="NZ_BSDE01000004.1"/>
</dbReference>
<dbReference type="Proteomes" id="UP001165069">
    <property type="component" value="Unassembled WGS sequence"/>
</dbReference>
<dbReference type="PANTHER" id="PTHR43881">
    <property type="entry name" value="GAMMA-GLUTAMYLTRANSPEPTIDASE (AFU_ORTHOLOGUE AFUA_4G13580)"/>
    <property type="match status" value="1"/>
</dbReference>
<dbReference type="Pfam" id="PF01019">
    <property type="entry name" value="G_glu_transpept"/>
    <property type="match status" value="1"/>
</dbReference>
<evidence type="ECO:0000256" key="2">
    <source>
        <dbReference type="ARBA" id="ARBA00001089"/>
    </source>
</evidence>
<dbReference type="PRINTS" id="PR01210">
    <property type="entry name" value="GGTRANSPTASE"/>
</dbReference>
<organism evidence="7 8">
    <name type="scientific">Geothrix limicola</name>
    <dbReference type="NCBI Taxonomy" id="2927978"/>
    <lineage>
        <taxon>Bacteria</taxon>
        <taxon>Pseudomonadati</taxon>
        <taxon>Acidobacteriota</taxon>
        <taxon>Holophagae</taxon>
        <taxon>Holophagales</taxon>
        <taxon>Holophagaceae</taxon>
        <taxon>Geothrix</taxon>
    </lineage>
</organism>
<comment type="catalytic activity">
    <reaction evidence="1 4">
        <text>an S-substituted glutathione + H2O = an S-substituted L-cysteinylglycine + L-glutamate</text>
        <dbReference type="Rhea" id="RHEA:59468"/>
        <dbReference type="ChEBI" id="CHEBI:15377"/>
        <dbReference type="ChEBI" id="CHEBI:29985"/>
        <dbReference type="ChEBI" id="CHEBI:90779"/>
        <dbReference type="ChEBI" id="CHEBI:143103"/>
        <dbReference type="EC" id="3.4.19.13"/>
    </reaction>
</comment>